<proteinExistence type="inferred from homology"/>
<dbReference type="NCBIfam" id="TIGR00133">
    <property type="entry name" value="gatB"/>
    <property type="match status" value="1"/>
</dbReference>
<dbReference type="InterPro" id="IPR003789">
    <property type="entry name" value="Asn/Gln_tRNA_amidoTrase-B-like"/>
</dbReference>
<dbReference type="GO" id="GO:0050567">
    <property type="term" value="F:glutaminyl-tRNA synthase (glutamine-hydrolyzing) activity"/>
    <property type="evidence" value="ECO:0007669"/>
    <property type="project" value="UniProtKB-UniRule"/>
</dbReference>
<keyword evidence="7 11" id="KW-0648">Protein biosynthesis</keyword>
<comment type="caution">
    <text evidence="14">The sequence shown here is derived from an EMBL/GenBank/DDBJ whole genome shotgun (WGS) entry which is preliminary data.</text>
</comment>
<dbReference type="InterPro" id="IPR023168">
    <property type="entry name" value="GatB_Yqey_C_2"/>
</dbReference>
<evidence type="ECO:0000256" key="4">
    <source>
        <dbReference type="ARBA" id="ARBA00022598"/>
    </source>
</evidence>
<dbReference type="InterPro" id="IPR004413">
    <property type="entry name" value="GatB"/>
</dbReference>
<evidence type="ECO:0000256" key="9">
    <source>
        <dbReference type="ARBA" id="ARBA00047380"/>
    </source>
</evidence>
<dbReference type="GO" id="GO:0070681">
    <property type="term" value="P:glutaminyl-tRNAGln biosynthesis via transamidation"/>
    <property type="evidence" value="ECO:0007669"/>
    <property type="project" value="TreeGrafter"/>
</dbReference>
<sequence length="504" mass="55008">MNRSTEEVLSFDEAMEKYDPVLGFEVHVELNTRTKMFDAAPNVFGDEPNTNVTPVSLGLPGVLPVVNRVAVESAIKLGLALGCEIRPVSHFARKNYFYPDTPKNFQTSQYDEPIAENGSVDVELEDGTVFTVEIERAHMEEDAGKLTHMGGAAGRIQGADFSLVDYNRAGVPLIEIVTKPIVGAGTRAPELARVYVALIREIVKNLGISDAKMERGNVRCDANVSLMPKGSATFGTRSETKNVNSLRAVERAVRFEIQRHAAVLDSGGTIVQETRHWHEDTRSTTSGRPKSDADDYRYFPEPDLVPVVTDHEWIERLRAELPEPPAERRKRLKTDWGFSDEEFRDVVNAGVLDEIEQTVSAGAAPAAARKWWMGEIARLANQREVEIAELGVTPQHVVELNGLIDAGKINDKLAKKVLAHVLEGEGSPAEVVERRGLAVVSDDSVLTAAIDDAMAQMPDVVAKVQAGKVQAVGALIGPVMKATRGQADAGRVRELILEKLGVQG</sequence>
<evidence type="ECO:0000256" key="1">
    <source>
        <dbReference type="ARBA" id="ARBA00005306"/>
    </source>
</evidence>
<feature type="domain" description="Asn/Gln amidotransferase" evidence="13">
    <location>
        <begin position="353"/>
        <end position="500"/>
    </location>
</feature>
<dbReference type="NCBIfam" id="NF004012">
    <property type="entry name" value="PRK05477.1-2"/>
    <property type="match status" value="1"/>
</dbReference>
<evidence type="ECO:0000259" key="13">
    <source>
        <dbReference type="SMART" id="SM00845"/>
    </source>
</evidence>
<dbReference type="GeneID" id="64347848"/>
<feature type="region of interest" description="Disordered" evidence="12">
    <location>
        <begin position="275"/>
        <end position="296"/>
    </location>
</feature>
<dbReference type="GO" id="GO:0005524">
    <property type="term" value="F:ATP binding"/>
    <property type="evidence" value="ECO:0007669"/>
    <property type="project" value="UniProtKB-KW"/>
</dbReference>
<comment type="similarity">
    <text evidence="1 11">Belongs to the GatB/GatE family. GatB subfamily.</text>
</comment>
<comment type="catalytic activity">
    <reaction evidence="10 11">
        <text>L-glutamyl-tRNA(Gln) + L-glutamine + ATP + H2O = L-glutaminyl-tRNA(Gln) + L-glutamate + ADP + phosphate + H(+)</text>
        <dbReference type="Rhea" id="RHEA:17521"/>
        <dbReference type="Rhea" id="RHEA-COMP:9681"/>
        <dbReference type="Rhea" id="RHEA-COMP:9684"/>
        <dbReference type="ChEBI" id="CHEBI:15377"/>
        <dbReference type="ChEBI" id="CHEBI:15378"/>
        <dbReference type="ChEBI" id="CHEBI:29985"/>
        <dbReference type="ChEBI" id="CHEBI:30616"/>
        <dbReference type="ChEBI" id="CHEBI:43474"/>
        <dbReference type="ChEBI" id="CHEBI:58359"/>
        <dbReference type="ChEBI" id="CHEBI:78520"/>
        <dbReference type="ChEBI" id="CHEBI:78521"/>
        <dbReference type="ChEBI" id="CHEBI:456216"/>
    </reaction>
</comment>
<dbReference type="InterPro" id="IPR018027">
    <property type="entry name" value="Asn/Gln_amidotransferase"/>
</dbReference>
<name>A0A0A6VR39_KOCRO</name>
<keyword evidence="4 11" id="KW-0436">Ligase</keyword>
<dbReference type="FunFam" id="1.10.10.410:FF:000001">
    <property type="entry name" value="Aspartyl/glutamyl-tRNA(Asn/Gln) amidotransferase subunit B"/>
    <property type="match status" value="1"/>
</dbReference>
<dbReference type="EC" id="6.3.5.-" evidence="11"/>
<evidence type="ECO:0000313" key="15">
    <source>
        <dbReference type="Proteomes" id="UP000030466"/>
    </source>
</evidence>
<dbReference type="GO" id="GO:0050566">
    <property type="term" value="F:asparaginyl-tRNA synthase (glutamine-hydrolyzing) activity"/>
    <property type="evidence" value="ECO:0007669"/>
    <property type="project" value="RHEA"/>
</dbReference>
<protein>
    <recommendedName>
        <fullName evidence="3 11">Aspartyl/glutamyl-tRNA(Asn/Gln) amidotransferase subunit B</fullName>
        <shortName evidence="11">Asp/Glu-ADT subunit B</shortName>
        <ecNumber evidence="11">6.3.5.-</ecNumber>
    </recommendedName>
</protein>
<organism evidence="14 15">
    <name type="scientific">Kocuria rosea subsp. polaris</name>
    <dbReference type="NCBI Taxonomy" id="136273"/>
    <lineage>
        <taxon>Bacteria</taxon>
        <taxon>Bacillati</taxon>
        <taxon>Actinomycetota</taxon>
        <taxon>Actinomycetes</taxon>
        <taxon>Micrococcales</taxon>
        <taxon>Micrococcaceae</taxon>
        <taxon>Kocuria</taxon>
    </lineage>
</organism>
<dbReference type="InterPro" id="IPR006075">
    <property type="entry name" value="Asn/Gln-tRNA_Trfase_suB/E_cat"/>
</dbReference>
<dbReference type="SUPFAM" id="SSF55931">
    <property type="entry name" value="Glutamine synthetase/guanido kinase"/>
    <property type="match status" value="1"/>
</dbReference>
<dbReference type="InterPro" id="IPR017958">
    <property type="entry name" value="Gln-tRNA_amidoTrfase_suB_CS"/>
</dbReference>
<keyword evidence="14" id="KW-0808">Transferase</keyword>
<dbReference type="NCBIfam" id="NF004013">
    <property type="entry name" value="PRK05477.1-3"/>
    <property type="match status" value="1"/>
</dbReference>
<dbReference type="SMART" id="SM00845">
    <property type="entry name" value="GatB_Yqey"/>
    <property type="match status" value="1"/>
</dbReference>
<evidence type="ECO:0000256" key="10">
    <source>
        <dbReference type="ARBA" id="ARBA00047913"/>
    </source>
</evidence>
<evidence type="ECO:0000256" key="8">
    <source>
        <dbReference type="ARBA" id="ARBA00024799"/>
    </source>
</evidence>
<evidence type="ECO:0000256" key="2">
    <source>
        <dbReference type="ARBA" id="ARBA00011123"/>
    </source>
</evidence>
<dbReference type="HAMAP" id="MF_00121">
    <property type="entry name" value="GatB"/>
    <property type="match status" value="1"/>
</dbReference>
<dbReference type="PANTHER" id="PTHR11659">
    <property type="entry name" value="GLUTAMYL-TRNA GLN AMIDOTRANSFERASE SUBUNIT B MITOCHONDRIAL AND PROKARYOTIC PET112-RELATED"/>
    <property type="match status" value="1"/>
</dbReference>
<evidence type="ECO:0000256" key="3">
    <source>
        <dbReference type="ARBA" id="ARBA00016923"/>
    </source>
</evidence>
<evidence type="ECO:0000256" key="7">
    <source>
        <dbReference type="ARBA" id="ARBA00022917"/>
    </source>
</evidence>
<dbReference type="NCBIfam" id="NF004014">
    <property type="entry name" value="PRK05477.1-4"/>
    <property type="match status" value="1"/>
</dbReference>
<evidence type="ECO:0000313" key="14">
    <source>
        <dbReference type="EMBL" id="KHD97480.1"/>
    </source>
</evidence>
<dbReference type="GO" id="GO:0016740">
    <property type="term" value="F:transferase activity"/>
    <property type="evidence" value="ECO:0007669"/>
    <property type="project" value="UniProtKB-KW"/>
</dbReference>
<dbReference type="Pfam" id="PF02934">
    <property type="entry name" value="GatB_N"/>
    <property type="match status" value="1"/>
</dbReference>
<comment type="catalytic activity">
    <reaction evidence="9 11">
        <text>L-aspartyl-tRNA(Asn) + L-glutamine + ATP + H2O = L-asparaginyl-tRNA(Asn) + L-glutamate + ADP + phosphate + 2 H(+)</text>
        <dbReference type="Rhea" id="RHEA:14513"/>
        <dbReference type="Rhea" id="RHEA-COMP:9674"/>
        <dbReference type="Rhea" id="RHEA-COMP:9677"/>
        <dbReference type="ChEBI" id="CHEBI:15377"/>
        <dbReference type="ChEBI" id="CHEBI:15378"/>
        <dbReference type="ChEBI" id="CHEBI:29985"/>
        <dbReference type="ChEBI" id="CHEBI:30616"/>
        <dbReference type="ChEBI" id="CHEBI:43474"/>
        <dbReference type="ChEBI" id="CHEBI:58359"/>
        <dbReference type="ChEBI" id="CHEBI:78515"/>
        <dbReference type="ChEBI" id="CHEBI:78516"/>
        <dbReference type="ChEBI" id="CHEBI:456216"/>
    </reaction>
</comment>
<dbReference type="Proteomes" id="UP000030466">
    <property type="component" value="Unassembled WGS sequence"/>
</dbReference>
<keyword evidence="15" id="KW-1185">Reference proteome</keyword>
<gene>
    <name evidence="11" type="primary">gatB</name>
    <name evidence="14" type="ORF">GY22_08995</name>
</gene>
<evidence type="ECO:0000256" key="5">
    <source>
        <dbReference type="ARBA" id="ARBA00022741"/>
    </source>
</evidence>
<evidence type="ECO:0000256" key="11">
    <source>
        <dbReference type="HAMAP-Rule" id="MF_00121"/>
    </source>
</evidence>
<comment type="subunit">
    <text evidence="2 11">Heterotrimer of A, B and C subunits.</text>
</comment>
<dbReference type="Gene3D" id="1.10.10.410">
    <property type="match status" value="1"/>
</dbReference>
<dbReference type="GO" id="GO:0006412">
    <property type="term" value="P:translation"/>
    <property type="evidence" value="ECO:0007669"/>
    <property type="project" value="UniProtKB-UniRule"/>
</dbReference>
<dbReference type="Pfam" id="PF02637">
    <property type="entry name" value="GatB_Yqey"/>
    <property type="match status" value="1"/>
</dbReference>
<dbReference type="EMBL" id="JSUH01000007">
    <property type="protein sequence ID" value="KHD97480.1"/>
    <property type="molecule type" value="Genomic_DNA"/>
</dbReference>
<dbReference type="InterPro" id="IPR014746">
    <property type="entry name" value="Gln_synth/guanido_kin_cat_dom"/>
</dbReference>
<evidence type="ECO:0000256" key="12">
    <source>
        <dbReference type="SAM" id="MobiDB-lite"/>
    </source>
</evidence>
<dbReference type="SUPFAM" id="SSF89095">
    <property type="entry name" value="GatB/YqeY motif"/>
    <property type="match status" value="1"/>
</dbReference>
<keyword evidence="6 11" id="KW-0067">ATP-binding</keyword>
<reference evidence="14 15" key="1">
    <citation type="journal article" date="2003" name="Int. J. Syst. Evol. Microbiol.">
        <title>Kocuria polaris sp. nov., an orange-pigmented psychrophilic bacterium isolated from an Antarctic cyanobacterial mat sample.</title>
        <authorList>
            <person name="Reddy G.S."/>
            <person name="Prakash J.S."/>
            <person name="Prabahar V."/>
            <person name="Matsumoto G.I."/>
            <person name="Stackebrandt E."/>
            <person name="Shivaji S."/>
        </authorList>
    </citation>
    <scope>NUCLEOTIDE SEQUENCE [LARGE SCALE GENOMIC DNA]</scope>
    <source>
        <strain evidence="14 15">CMS 76or</strain>
    </source>
</reference>
<keyword evidence="5 11" id="KW-0547">Nucleotide-binding</keyword>
<evidence type="ECO:0000256" key="6">
    <source>
        <dbReference type="ARBA" id="ARBA00022840"/>
    </source>
</evidence>
<dbReference type="OrthoDB" id="9804078at2"/>
<dbReference type="PANTHER" id="PTHR11659:SF0">
    <property type="entry name" value="GLUTAMYL-TRNA(GLN) AMIDOTRANSFERASE SUBUNIT B, MITOCHONDRIAL"/>
    <property type="match status" value="1"/>
</dbReference>
<dbReference type="RefSeq" id="WP_017833829.1">
    <property type="nucleotide sequence ID" value="NZ_JSUH01000007.1"/>
</dbReference>
<dbReference type="AlphaFoldDB" id="A0A0A6VR39"/>
<comment type="function">
    <text evidence="8 11">Allows the formation of correctly charged Asn-tRNA(Asn) or Gln-tRNA(Gln) through the transamidation of misacylated Asp-tRNA(Asn) or Glu-tRNA(Gln) in organisms which lack either or both of asparaginyl-tRNA or glutaminyl-tRNA synthetases. The reaction takes place in the presence of glutamine and ATP through an activated phospho-Asp-tRNA(Asn) or phospho-Glu-tRNA(Gln).</text>
</comment>
<accession>A0A0A6VR39</accession>
<dbReference type="InterPro" id="IPR017959">
    <property type="entry name" value="Asn/Gln-tRNA_amidoTrfase_suB/E"/>
</dbReference>
<dbReference type="PROSITE" id="PS01234">
    <property type="entry name" value="GATB"/>
    <property type="match status" value="1"/>
</dbReference>